<dbReference type="SUPFAM" id="SSF56784">
    <property type="entry name" value="HAD-like"/>
    <property type="match status" value="1"/>
</dbReference>
<dbReference type="AlphaFoldDB" id="A0A4Q0T3P7"/>
<name>A0A4Q0T3P7_9BACT</name>
<dbReference type="RefSeq" id="WP_128911691.1">
    <property type="nucleotide sequence ID" value="NZ_RDSM01000001.1"/>
</dbReference>
<organism evidence="1 2">
    <name type="scientific">Granulicella sibirica</name>
    <dbReference type="NCBI Taxonomy" id="2479048"/>
    <lineage>
        <taxon>Bacteria</taxon>
        <taxon>Pseudomonadati</taxon>
        <taxon>Acidobacteriota</taxon>
        <taxon>Terriglobia</taxon>
        <taxon>Terriglobales</taxon>
        <taxon>Acidobacteriaceae</taxon>
        <taxon>Granulicella</taxon>
    </lineage>
</organism>
<dbReference type="EMBL" id="RDSM01000001">
    <property type="protein sequence ID" value="RXH57532.1"/>
    <property type="molecule type" value="Genomic_DNA"/>
</dbReference>
<dbReference type="Gene3D" id="3.40.50.1000">
    <property type="entry name" value="HAD superfamily/HAD-like"/>
    <property type="match status" value="1"/>
</dbReference>
<accession>A0A4Q0T3P7</accession>
<dbReference type="SFLD" id="SFLDG01129">
    <property type="entry name" value="C1.5:_HAD__Beta-PGM__Phosphata"/>
    <property type="match status" value="1"/>
</dbReference>
<proteinExistence type="predicted"/>
<evidence type="ECO:0000313" key="1">
    <source>
        <dbReference type="EMBL" id="RXH57532.1"/>
    </source>
</evidence>
<dbReference type="PANTHER" id="PTHR43481:SF4">
    <property type="entry name" value="GLYCEROL-1-PHOSPHATE PHOSPHOHYDROLASE 1-RELATED"/>
    <property type="match status" value="1"/>
</dbReference>
<dbReference type="InterPro" id="IPR023214">
    <property type="entry name" value="HAD_sf"/>
</dbReference>
<evidence type="ECO:0000313" key="2">
    <source>
        <dbReference type="Proteomes" id="UP000289437"/>
    </source>
</evidence>
<dbReference type="Proteomes" id="UP000289437">
    <property type="component" value="Unassembled WGS sequence"/>
</dbReference>
<dbReference type="InterPro" id="IPR023198">
    <property type="entry name" value="PGP-like_dom2"/>
</dbReference>
<dbReference type="PANTHER" id="PTHR43481">
    <property type="entry name" value="FRUCTOSE-1-PHOSPHATE PHOSPHATASE"/>
    <property type="match status" value="1"/>
</dbReference>
<reference evidence="2" key="2">
    <citation type="submission" date="2019-02" db="EMBL/GenBank/DDBJ databases">
        <title>Granulicella sibirica sp. nov., a psychrotolerant acidobacterium isolated from an organic soil layer in forested tundra, West Siberia.</title>
        <authorList>
            <person name="Oshkin I.Y."/>
            <person name="Kulichevskaya I.S."/>
            <person name="Rijpstra W.I.C."/>
            <person name="Sinninghe Damste J.S."/>
            <person name="Rakitin A.L."/>
            <person name="Ravin N.V."/>
            <person name="Dedysh S.N."/>
        </authorList>
    </citation>
    <scope>NUCLEOTIDE SEQUENCE [LARGE SCALE GENOMIC DNA]</scope>
    <source>
        <strain evidence="2">AF10</strain>
    </source>
</reference>
<dbReference type="Pfam" id="PF00702">
    <property type="entry name" value="Hydrolase"/>
    <property type="match status" value="1"/>
</dbReference>
<reference evidence="1 2" key="1">
    <citation type="submission" date="2018-11" db="EMBL/GenBank/DDBJ databases">
        <authorList>
            <person name="Mardanov A.V."/>
            <person name="Ravin N.V."/>
            <person name="Dedysh S.N."/>
        </authorList>
    </citation>
    <scope>NUCLEOTIDE SEQUENCE [LARGE SCALE GENOMIC DNA]</scope>
    <source>
        <strain evidence="1 2">AF10</strain>
    </source>
</reference>
<dbReference type="Gene3D" id="1.10.150.240">
    <property type="entry name" value="Putative phosphatase, domain 2"/>
    <property type="match status" value="1"/>
</dbReference>
<sequence>MTETPLSTATYETADAPRTALNIETRGILFDNDGVLISSIKSVVRSWQKWAAIHNIPNADTYEVPHGVRARDIIAILRPDMDADEGLRIIEDIEIADTEGLEVLPGVRELLASLPTDRWAIVTSGTRRLVDGRLGAAQLPIPPNLITADMVVHGKPHPEPYMRGAELLGFSNADCIVVEDAPPGVGAGIAAGSRVLAVLGTHSPEELSAATWIIRSLEDLKVTEVEGMLHLHFTPIA</sequence>
<gene>
    <name evidence="1" type="ORF">GRAN_0842</name>
</gene>
<dbReference type="InterPro" id="IPR051806">
    <property type="entry name" value="HAD-like_SPP"/>
</dbReference>
<dbReference type="InterPro" id="IPR036412">
    <property type="entry name" value="HAD-like_sf"/>
</dbReference>
<protein>
    <submittedName>
        <fullName evidence="1">Putative phosphatase YfbT</fullName>
    </submittedName>
</protein>
<dbReference type="NCBIfam" id="TIGR01509">
    <property type="entry name" value="HAD-SF-IA-v3"/>
    <property type="match status" value="1"/>
</dbReference>
<keyword evidence="2" id="KW-1185">Reference proteome</keyword>
<dbReference type="GO" id="GO:0050308">
    <property type="term" value="F:sugar-phosphatase activity"/>
    <property type="evidence" value="ECO:0007669"/>
    <property type="project" value="TreeGrafter"/>
</dbReference>
<comment type="caution">
    <text evidence="1">The sequence shown here is derived from an EMBL/GenBank/DDBJ whole genome shotgun (WGS) entry which is preliminary data.</text>
</comment>
<dbReference type="OrthoDB" id="9797743at2"/>
<dbReference type="InterPro" id="IPR006439">
    <property type="entry name" value="HAD-SF_hydro_IA"/>
</dbReference>
<dbReference type="SFLD" id="SFLDS00003">
    <property type="entry name" value="Haloacid_Dehalogenase"/>
    <property type="match status" value="1"/>
</dbReference>